<evidence type="ECO:0000313" key="2">
    <source>
        <dbReference type="Proteomes" id="UP001279734"/>
    </source>
</evidence>
<evidence type="ECO:0000313" key="1">
    <source>
        <dbReference type="EMBL" id="GMH00418.1"/>
    </source>
</evidence>
<accession>A0AAD3P6L7</accession>
<organism evidence="1 2">
    <name type="scientific">Nepenthes gracilis</name>
    <name type="common">Slender pitcher plant</name>
    <dbReference type="NCBI Taxonomy" id="150966"/>
    <lineage>
        <taxon>Eukaryota</taxon>
        <taxon>Viridiplantae</taxon>
        <taxon>Streptophyta</taxon>
        <taxon>Embryophyta</taxon>
        <taxon>Tracheophyta</taxon>
        <taxon>Spermatophyta</taxon>
        <taxon>Magnoliopsida</taxon>
        <taxon>eudicotyledons</taxon>
        <taxon>Gunneridae</taxon>
        <taxon>Pentapetalae</taxon>
        <taxon>Caryophyllales</taxon>
        <taxon>Nepenthaceae</taxon>
        <taxon>Nepenthes</taxon>
    </lineage>
</organism>
<comment type="caution">
    <text evidence="1">The sequence shown here is derived from an EMBL/GenBank/DDBJ whole genome shotgun (WGS) entry which is preliminary data.</text>
</comment>
<sequence length="105" mass="11740">MPIFCQTTGRLTILILASYFQFRSTSQTISSIRSLKAVILIVFFSDLISPSFNNGLHTGDVVAQLTRIGNGAFIDRQNHGHLVDITLKVNHQTLHFASKDEKPLR</sequence>
<dbReference type="AlphaFoldDB" id="A0AAD3P6L7"/>
<reference evidence="1" key="1">
    <citation type="submission" date="2023-05" db="EMBL/GenBank/DDBJ databases">
        <title>Nepenthes gracilis genome sequencing.</title>
        <authorList>
            <person name="Fukushima K."/>
        </authorList>
    </citation>
    <scope>NUCLEOTIDE SEQUENCE</scope>
    <source>
        <strain evidence="1">SING2019-196</strain>
    </source>
</reference>
<name>A0AAD3P6L7_NEPGR</name>
<protein>
    <submittedName>
        <fullName evidence="1">Uncharacterized protein</fullName>
    </submittedName>
</protein>
<keyword evidence="2" id="KW-1185">Reference proteome</keyword>
<proteinExistence type="predicted"/>
<dbReference type="Proteomes" id="UP001279734">
    <property type="component" value="Unassembled WGS sequence"/>
</dbReference>
<gene>
    <name evidence="1" type="ORF">Nepgr_002257</name>
</gene>
<dbReference type="EMBL" id="BSYO01000002">
    <property type="protein sequence ID" value="GMH00418.1"/>
    <property type="molecule type" value="Genomic_DNA"/>
</dbReference>